<evidence type="ECO:0000313" key="10">
    <source>
        <dbReference type="EMBL" id="SFI08493.1"/>
    </source>
</evidence>
<protein>
    <submittedName>
        <fullName evidence="10">Chloramphenicol-sensitive protein RarD</fullName>
    </submittedName>
</protein>
<dbReference type="SUPFAM" id="SSF103481">
    <property type="entry name" value="Multidrug resistance efflux transporter EmrE"/>
    <property type="match status" value="2"/>
</dbReference>
<feature type="transmembrane region" description="Helical" evidence="8">
    <location>
        <begin position="101"/>
        <end position="123"/>
    </location>
</feature>
<comment type="similarity">
    <text evidence="2">Belongs to the EamA transporter family.</text>
</comment>
<dbReference type="NCBIfam" id="TIGR00688">
    <property type="entry name" value="rarD"/>
    <property type="match status" value="1"/>
</dbReference>
<feature type="domain" description="EamA" evidence="9">
    <location>
        <begin position="157"/>
        <end position="286"/>
    </location>
</feature>
<feature type="transmembrane region" description="Helical" evidence="8">
    <location>
        <begin position="241"/>
        <end position="263"/>
    </location>
</feature>
<feature type="transmembrane region" description="Helical" evidence="8">
    <location>
        <begin position="130"/>
        <end position="147"/>
    </location>
</feature>
<keyword evidence="4" id="KW-1003">Cell membrane</keyword>
<dbReference type="Proteomes" id="UP000199287">
    <property type="component" value="Unassembled WGS sequence"/>
</dbReference>
<evidence type="ECO:0000256" key="5">
    <source>
        <dbReference type="ARBA" id="ARBA00022692"/>
    </source>
</evidence>
<evidence type="ECO:0000313" key="11">
    <source>
        <dbReference type="Proteomes" id="UP000199287"/>
    </source>
</evidence>
<dbReference type="STRING" id="69895.SAMN05192551_10679"/>
<keyword evidence="11" id="KW-1185">Reference proteome</keyword>
<name>A0A1I3FB76_9FIRM</name>
<accession>A0A1I3FB76</accession>
<feature type="transmembrane region" description="Helical" evidence="8">
    <location>
        <begin position="12"/>
        <end position="29"/>
    </location>
</feature>
<comment type="subcellular location">
    <subcellularLocation>
        <location evidence="1">Cell membrane</location>
        <topology evidence="1">Multi-pass membrane protein</topology>
    </subcellularLocation>
</comment>
<sequence>MKKGDLTSLQGIYFGLGAYFLWGFLPIYWKLLQDFSAGIILANRVVWSCFFVGGLLWYKDQLKATVRLFADKKKIMLVSASSLIISLNWFTYIWAVNAGFVIQASIGYYINPLMVVLMGTLIFKEKMERIEKIALFFAFAGVVIITFEYGSIPWVSLILATTFSIYGLCKRVVQVDSIAALGIETLMITPVAVIYLIYATRSNMFDPGQVSLISWLLLMGAGFVTATPLLWFAIAAKTIPFSVLGFIQYLSPTISLLLGVFLFKEPFTGYHLISFSFIWTGILLFTYTRTKRIRQQRKILKNNHSKE</sequence>
<organism evidence="10 11">
    <name type="scientific">Tindallia magadiensis</name>
    <dbReference type="NCBI Taxonomy" id="69895"/>
    <lineage>
        <taxon>Bacteria</taxon>
        <taxon>Bacillati</taxon>
        <taxon>Bacillota</taxon>
        <taxon>Clostridia</taxon>
        <taxon>Peptostreptococcales</taxon>
        <taxon>Tindalliaceae</taxon>
        <taxon>Tindallia</taxon>
    </lineage>
</organism>
<feature type="transmembrane region" description="Helical" evidence="8">
    <location>
        <begin position="153"/>
        <end position="169"/>
    </location>
</feature>
<proteinExistence type="inferred from homology"/>
<dbReference type="OrthoDB" id="369870at2"/>
<dbReference type="AlphaFoldDB" id="A0A1I3FB76"/>
<dbReference type="RefSeq" id="WP_093372421.1">
    <property type="nucleotide sequence ID" value="NZ_FOQA01000006.1"/>
</dbReference>
<keyword evidence="5 8" id="KW-0812">Transmembrane</keyword>
<evidence type="ECO:0000256" key="7">
    <source>
        <dbReference type="ARBA" id="ARBA00023136"/>
    </source>
</evidence>
<evidence type="ECO:0000256" key="8">
    <source>
        <dbReference type="SAM" id="Phobius"/>
    </source>
</evidence>
<dbReference type="Pfam" id="PF00892">
    <property type="entry name" value="EamA"/>
    <property type="match status" value="2"/>
</dbReference>
<gene>
    <name evidence="10" type="ORF">SAMN05192551_10679</name>
</gene>
<evidence type="ECO:0000259" key="9">
    <source>
        <dbReference type="Pfam" id="PF00892"/>
    </source>
</evidence>
<evidence type="ECO:0000256" key="2">
    <source>
        <dbReference type="ARBA" id="ARBA00007362"/>
    </source>
</evidence>
<evidence type="ECO:0000256" key="4">
    <source>
        <dbReference type="ARBA" id="ARBA00022475"/>
    </source>
</evidence>
<reference evidence="11" key="1">
    <citation type="submission" date="2016-10" db="EMBL/GenBank/DDBJ databases">
        <authorList>
            <person name="Varghese N."/>
            <person name="Submissions S."/>
        </authorList>
    </citation>
    <scope>NUCLEOTIDE SEQUENCE [LARGE SCALE GENOMIC DNA]</scope>
    <source>
        <strain evidence="11">Z-7934</strain>
    </source>
</reference>
<feature type="transmembrane region" description="Helical" evidence="8">
    <location>
        <begin position="269"/>
        <end position="288"/>
    </location>
</feature>
<dbReference type="PANTHER" id="PTHR22911:SF137">
    <property type="entry name" value="SOLUTE CARRIER FAMILY 35 MEMBER G2-RELATED"/>
    <property type="match status" value="1"/>
</dbReference>
<keyword evidence="3" id="KW-0813">Transport</keyword>
<dbReference type="PANTHER" id="PTHR22911">
    <property type="entry name" value="ACYL-MALONYL CONDENSING ENZYME-RELATED"/>
    <property type="match status" value="1"/>
</dbReference>
<keyword evidence="6 8" id="KW-1133">Transmembrane helix</keyword>
<feature type="domain" description="EamA" evidence="9">
    <location>
        <begin position="11"/>
        <end position="146"/>
    </location>
</feature>
<feature type="transmembrane region" description="Helical" evidence="8">
    <location>
        <begin position="77"/>
        <end position="95"/>
    </location>
</feature>
<feature type="transmembrane region" description="Helical" evidence="8">
    <location>
        <begin position="212"/>
        <end position="234"/>
    </location>
</feature>
<dbReference type="InterPro" id="IPR037185">
    <property type="entry name" value="EmrE-like"/>
</dbReference>
<evidence type="ECO:0000256" key="3">
    <source>
        <dbReference type="ARBA" id="ARBA00022448"/>
    </source>
</evidence>
<dbReference type="GO" id="GO:0005886">
    <property type="term" value="C:plasma membrane"/>
    <property type="evidence" value="ECO:0007669"/>
    <property type="project" value="UniProtKB-SubCell"/>
</dbReference>
<keyword evidence="7 8" id="KW-0472">Membrane</keyword>
<dbReference type="InterPro" id="IPR004626">
    <property type="entry name" value="RarD"/>
</dbReference>
<evidence type="ECO:0000256" key="6">
    <source>
        <dbReference type="ARBA" id="ARBA00022989"/>
    </source>
</evidence>
<feature type="transmembrane region" description="Helical" evidence="8">
    <location>
        <begin position="35"/>
        <end position="57"/>
    </location>
</feature>
<dbReference type="EMBL" id="FOQA01000006">
    <property type="protein sequence ID" value="SFI08493.1"/>
    <property type="molecule type" value="Genomic_DNA"/>
</dbReference>
<feature type="transmembrane region" description="Helical" evidence="8">
    <location>
        <begin position="181"/>
        <end position="200"/>
    </location>
</feature>
<dbReference type="InterPro" id="IPR000620">
    <property type="entry name" value="EamA_dom"/>
</dbReference>
<evidence type="ECO:0000256" key="1">
    <source>
        <dbReference type="ARBA" id="ARBA00004651"/>
    </source>
</evidence>